<dbReference type="Proteomes" id="UP000265631">
    <property type="component" value="Unassembled WGS sequence"/>
</dbReference>
<comment type="caution">
    <text evidence="2">The sequence shown here is derived from an EMBL/GenBank/DDBJ whole genome shotgun (WGS) entry which is preliminary data.</text>
</comment>
<feature type="compositionally biased region" description="Polar residues" evidence="1">
    <location>
        <begin position="92"/>
        <end position="106"/>
    </location>
</feature>
<evidence type="ECO:0000313" key="3">
    <source>
        <dbReference type="Proteomes" id="UP000265631"/>
    </source>
</evidence>
<dbReference type="AlphaFoldDB" id="A0A395M5L6"/>
<feature type="compositionally biased region" description="Basic and acidic residues" evidence="1">
    <location>
        <begin position="173"/>
        <end position="193"/>
    </location>
</feature>
<organism evidence="2 3">
    <name type="scientific">Fusarium flagelliforme</name>
    <dbReference type="NCBI Taxonomy" id="2675880"/>
    <lineage>
        <taxon>Eukaryota</taxon>
        <taxon>Fungi</taxon>
        <taxon>Dikarya</taxon>
        <taxon>Ascomycota</taxon>
        <taxon>Pezizomycotina</taxon>
        <taxon>Sordariomycetes</taxon>
        <taxon>Hypocreomycetidae</taxon>
        <taxon>Hypocreales</taxon>
        <taxon>Nectriaceae</taxon>
        <taxon>Fusarium</taxon>
        <taxon>Fusarium incarnatum-equiseti species complex</taxon>
    </lineage>
</organism>
<protein>
    <submittedName>
        <fullName evidence="2">Uncharacterized protein</fullName>
    </submittedName>
</protein>
<proteinExistence type="predicted"/>
<evidence type="ECO:0000313" key="2">
    <source>
        <dbReference type="EMBL" id="RFN43126.1"/>
    </source>
</evidence>
<name>A0A395M5L6_9HYPO</name>
<evidence type="ECO:0000256" key="1">
    <source>
        <dbReference type="SAM" id="MobiDB-lite"/>
    </source>
</evidence>
<feature type="region of interest" description="Disordered" evidence="1">
    <location>
        <begin position="119"/>
        <end position="193"/>
    </location>
</feature>
<accession>A0A395M5L6</accession>
<feature type="compositionally biased region" description="Basic and acidic residues" evidence="1">
    <location>
        <begin position="137"/>
        <end position="151"/>
    </location>
</feature>
<feature type="region of interest" description="Disordered" evidence="1">
    <location>
        <begin position="74"/>
        <end position="106"/>
    </location>
</feature>
<keyword evidence="3" id="KW-1185">Reference proteome</keyword>
<reference evidence="2 3" key="1">
    <citation type="journal article" date="2018" name="PLoS Pathog.">
        <title>Evolution of structural diversity of trichothecenes, a family of toxins produced by plant pathogenic and entomopathogenic fungi.</title>
        <authorList>
            <person name="Proctor R.H."/>
            <person name="McCormick S.P."/>
            <person name="Kim H.S."/>
            <person name="Cardoza R.E."/>
            <person name="Stanley A.M."/>
            <person name="Lindo L."/>
            <person name="Kelly A."/>
            <person name="Brown D.W."/>
            <person name="Lee T."/>
            <person name="Vaughan M.M."/>
            <person name="Alexander N.J."/>
            <person name="Busman M."/>
            <person name="Gutierrez S."/>
        </authorList>
    </citation>
    <scope>NUCLEOTIDE SEQUENCE [LARGE SCALE GENOMIC DNA]</scope>
    <source>
        <strain evidence="2 3">NRRL 13405</strain>
    </source>
</reference>
<dbReference type="EMBL" id="PXXK01000643">
    <property type="protein sequence ID" value="RFN43126.1"/>
    <property type="molecule type" value="Genomic_DNA"/>
</dbReference>
<gene>
    <name evidence="2" type="ORF">FIE12Z_12637</name>
</gene>
<feature type="non-terminal residue" evidence="2">
    <location>
        <position position="1"/>
    </location>
</feature>
<sequence>RLRDITSADVFLCPLQDMPELPSSDGVELKLSNSQSAPVDNNLTSVRDAFITGDPDDAGLYEEAVDTVNLTQHNDEDSELPPLPLHEYRASTPISPLSRGSDSALSNRYEASASPFGLFTMQKGTRGTPTESEEDVVADRSTEDPLPPEKHHTIRLPAGDAQPRPTESEEDVVADRAEDDPLRPKDMARNKTN</sequence>